<proteinExistence type="predicted"/>
<organism evidence="1 2">
    <name type="scientific">Ciona intestinalis</name>
    <name type="common">Transparent sea squirt</name>
    <name type="synonym">Ascidia intestinalis</name>
    <dbReference type="NCBI Taxonomy" id="7719"/>
    <lineage>
        <taxon>Eukaryota</taxon>
        <taxon>Metazoa</taxon>
        <taxon>Chordata</taxon>
        <taxon>Tunicata</taxon>
        <taxon>Ascidiacea</taxon>
        <taxon>Phlebobranchia</taxon>
        <taxon>Cionidae</taxon>
        <taxon>Ciona</taxon>
    </lineage>
</organism>
<dbReference type="Proteomes" id="UP000008144">
    <property type="component" value="Chromosome 2"/>
</dbReference>
<dbReference type="EMBL" id="EAAA01001530">
    <property type="status" value="NOT_ANNOTATED_CDS"/>
    <property type="molecule type" value="Genomic_DNA"/>
</dbReference>
<protein>
    <submittedName>
        <fullName evidence="1">Uncharacterized protein</fullName>
    </submittedName>
</protein>
<evidence type="ECO:0000313" key="2">
    <source>
        <dbReference type="Proteomes" id="UP000008144"/>
    </source>
</evidence>
<evidence type="ECO:0000313" key="1">
    <source>
        <dbReference type="Ensembl" id="ENSCINP00000029942.1"/>
    </source>
</evidence>
<reference evidence="2" key="1">
    <citation type="journal article" date="2002" name="Science">
        <title>The draft genome of Ciona intestinalis: insights into chordate and vertebrate origins.</title>
        <authorList>
            <person name="Dehal P."/>
            <person name="Satou Y."/>
            <person name="Campbell R.K."/>
            <person name="Chapman J."/>
            <person name="Degnan B."/>
            <person name="De Tomaso A."/>
            <person name="Davidson B."/>
            <person name="Di Gregorio A."/>
            <person name="Gelpke M."/>
            <person name="Goodstein D.M."/>
            <person name="Harafuji N."/>
            <person name="Hastings K.E."/>
            <person name="Ho I."/>
            <person name="Hotta K."/>
            <person name="Huang W."/>
            <person name="Kawashima T."/>
            <person name="Lemaire P."/>
            <person name="Martinez D."/>
            <person name="Meinertzhagen I.A."/>
            <person name="Necula S."/>
            <person name="Nonaka M."/>
            <person name="Putnam N."/>
            <person name="Rash S."/>
            <person name="Saiga H."/>
            <person name="Satake M."/>
            <person name="Terry A."/>
            <person name="Yamada L."/>
            <person name="Wang H.G."/>
            <person name="Awazu S."/>
            <person name="Azumi K."/>
            <person name="Boore J."/>
            <person name="Branno M."/>
            <person name="Chin-Bow S."/>
            <person name="DeSantis R."/>
            <person name="Doyle S."/>
            <person name="Francino P."/>
            <person name="Keys D.N."/>
            <person name="Haga S."/>
            <person name="Hayashi H."/>
            <person name="Hino K."/>
            <person name="Imai K.S."/>
            <person name="Inaba K."/>
            <person name="Kano S."/>
            <person name="Kobayashi K."/>
            <person name="Kobayashi M."/>
            <person name="Lee B.I."/>
            <person name="Makabe K.W."/>
            <person name="Manohar C."/>
            <person name="Matassi G."/>
            <person name="Medina M."/>
            <person name="Mochizuki Y."/>
            <person name="Mount S."/>
            <person name="Morishita T."/>
            <person name="Miura S."/>
            <person name="Nakayama A."/>
            <person name="Nishizaka S."/>
            <person name="Nomoto H."/>
            <person name="Ohta F."/>
            <person name="Oishi K."/>
            <person name="Rigoutsos I."/>
            <person name="Sano M."/>
            <person name="Sasaki A."/>
            <person name="Sasakura Y."/>
            <person name="Shoguchi E."/>
            <person name="Shin-i T."/>
            <person name="Spagnuolo A."/>
            <person name="Stainier D."/>
            <person name="Suzuki M.M."/>
            <person name="Tassy O."/>
            <person name="Takatori N."/>
            <person name="Tokuoka M."/>
            <person name="Yagi K."/>
            <person name="Yoshizaki F."/>
            <person name="Wada S."/>
            <person name="Zhang C."/>
            <person name="Hyatt P.D."/>
            <person name="Larimer F."/>
            <person name="Detter C."/>
            <person name="Doggett N."/>
            <person name="Glavina T."/>
            <person name="Hawkins T."/>
            <person name="Richardson P."/>
            <person name="Lucas S."/>
            <person name="Kohara Y."/>
            <person name="Levine M."/>
            <person name="Satoh N."/>
            <person name="Rokhsar D.S."/>
        </authorList>
    </citation>
    <scope>NUCLEOTIDE SEQUENCE [LARGE SCALE GENOMIC DNA]</scope>
</reference>
<reference evidence="1" key="2">
    <citation type="journal article" date="2008" name="Genome Biol.">
        <title>Improved genome assembly and evidence-based global gene model set for the chordate Ciona intestinalis: new insight into intron and operon populations.</title>
        <authorList>
            <person name="Satou Y."/>
            <person name="Mineta K."/>
            <person name="Ogasawara M."/>
            <person name="Sasakura Y."/>
            <person name="Shoguchi E."/>
            <person name="Ueno K."/>
            <person name="Yamada L."/>
            <person name="Matsumoto J."/>
            <person name="Wasserscheid J."/>
            <person name="Dewar K."/>
            <person name="Wiley G.B."/>
            <person name="Macmil S.L."/>
            <person name="Roe B.A."/>
            <person name="Zeller R.W."/>
            <person name="Hastings K.E."/>
            <person name="Lemaire P."/>
            <person name="Lindquist E."/>
            <person name="Endo T."/>
            <person name="Hotta K."/>
            <person name="Inaba K."/>
        </authorList>
    </citation>
    <scope>NUCLEOTIDE SEQUENCE [LARGE SCALE GENOMIC DNA]</scope>
    <source>
        <strain evidence="1">wild type</strain>
    </source>
</reference>
<reference evidence="1" key="3">
    <citation type="submission" date="2025-08" db="UniProtKB">
        <authorList>
            <consortium name="Ensembl"/>
        </authorList>
    </citation>
    <scope>IDENTIFICATION</scope>
</reference>
<dbReference type="InParanoid" id="H2XJW0"/>
<sequence length="65" mass="7421">MYSNSRIAKYVSLCDVLMHMTVCISVDRRWCGLSWSNDSEVSLRTDSAYVAEAIKPSNLSRLLYN</sequence>
<accession>H2XJW0</accession>
<reference evidence="1" key="4">
    <citation type="submission" date="2025-09" db="UniProtKB">
        <authorList>
            <consortium name="Ensembl"/>
        </authorList>
    </citation>
    <scope>IDENTIFICATION</scope>
</reference>
<keyword evidence="2" id="KW-1185">Reference proteome</keyword>
<dbReference type="HOGENOM" id="CLU_2848991_0_0_1"/>
<dbReference type="AlphaFoldDB" id="H2XJW0"/>
<dbReference type="Ensembl" id="ENSCINT00000036738.1">
    <property type="protein sequence ID" value="ENSCINP00000029942.1"/>
    <property type="gene ID" value="ENSCING00000021548.1"/>
</dbReference>
<name>H2XJW0_CIOIN</name>